<gene>
    <name evidence="1" type="ORF">BpHYR1_038354</name>
</gene>
<sequence length="89" mass="10024">MFESKLHKSHKSSAKLEYYLFVEIILNTKLCKDVVLILQKTNSWKISLQQVSNNLLTLLIVFCRLLLSPGTVSSSSYIKFSSGSPRSDG</sequence>
<evidence type="ECO:0000313" key="1">
    <source>
        <dbReference type="EMBL" id="RNA21635.1"/>
    </source>
</evidence>
<dbReference type="AlphaFoldDB" id="A0A3M7RED0"/>
<keyword evidence="2" id="KW-1185">Reference proteome</keyword>
<reference evidence="1 2" key="1">
    <citation type="journal article" date="2018" name="Sci. Rep.">
        <title>Genomic signatures of local adaptation to the degree of environmental predictability in rotifers.</title>
        <authorList>
            <person name="Franch-Gras L."/>
            <person name="Hahn C."/>
            <person name="Garcia-Roger E.M."/>
            <person name="Carmona M.J."/>
            <person name="Serra M."/>
            <person name="Gomez A."/>
        </authorList>
    </citation>
    <scope>NUCLEOTIDE SEQUENCE [LARGE SCALE GENOMIC DNA]</scope>
    <source>
        <strain evidence="1">HYR1</strain>
    </source>
</reference>
<evidence type="ECO:0000313" key="2">
    <source>
        <dbReference type="Proteomes" id="UP000276133"/>
    </source>
</evidence>
<comment type="caution">
    <text evidence="1">The sequence shown here is derived from an EMBL/GenBank/DDBJ whole genome shotgun (WGS) entry which is preliminary data.</text>
</comment>
<dbReference type="EMBL" id="REGN01003634">
    <property type="protein sequence ID" value="RNA21635.1"/>
    <property type="molecule type" value="Genomic_DNA"/>
</dbReference>
<dbReference type="Proteomes" id="UP000276133">
    <property type="component" value="Unassembled WGS sequence"/>
</dbReference>
<accession>A0A3M7RED0</accession>
<organism evidence="1 2">
    <name type="scientific">Brachionus plicatilis</name>
    <name type="common">Marine rotifer</name>
    <name type="synonym">Brachionus muelleri</name>
    <dbReference type="NCBI Taxonomy" id="10195"/>
    <lineage>
        <taxon>Eukaryota</taxon>
        <taxon>Metazoa</taxon>
        <taxon>Spiralia</taxon>
        <taxon>Gnathifera</taxon>
        <taxon>Rotifera</taxon>
        <taxon>Eurotatoria</taxon>
        <taxon>Monogononta</taxon>
        <taxon>Pseudotrocha</taxon>
        <taxon>Ploima</taxon>
        <taxon>Brachionidae</taxon>
        <taxon>Brachionus</taxon>
    </lineage>
</organism>
<protein>
    <submittedName>
        <fullName evidence="1">Uncharacterized protein</fullName>
    </submittedName>
</protein>
<proteinExistence type="predicted"/>
<name>A0A3M7RED0_BRAPC</name>